<evidence type="ECO:0000313" key="2">
    <source>
        <dbReference type="EMBL" id="SDX94300.1"/>
    </source>
</evidence>
<gene>
    <name evidence="2" type="ORF">SAMN03080603_01250</name>
</gene>
<proteinExistence type="predicted"/>
<evidence type="ECO:0000313" key="3">
    <source>
        <dbReference type="Proteomes" id="UP000199266"/>
    </source>
</evidence>
<name>A0A1H3FTP8_9BACT</name>
<evidence type="ECO:0000256" key="1">
    <source>
        <dbReference type="SAM" id="Phobius"/>
    </source>
</evidence>
<keyword evidence="1" id="KW-1133">Transmembrane helix</keyword>
<dbReference type="AlphaFoldDB" id="A0A1H3FTP8"/>
<dbReference type="InterPro" id="IPR036259">
    <property type="entry name" value="MFS_trans_sf"/>
</dbReference>
<accession>A0A1H3FTP8</accession>
<protein>
    <recommendedName>
        <fullName evidence="4">Major Facilitator Superfamily protein</fullName>
    </recommendedName>
</protein>
<reference evidence="3" key="1">
    <citation type="submission" date="2016-10" db="EMBL/GenBank/DDBJ databases">
        <authorList>
            <person name="Varghese N."/>
            <person name="Submissions S."/>
        </authorList>
    </citation>
    <scope>NUCLEOTIDE SEQUENCE [LARGE SCALE GENOMIC DNA]</scope>
    <source>
        <strain evidence="3">DSM 13490</strain>
    </source>
</reference>
<keyword evidence="1" id="KW-0472">Membrane</keyword>
<keyword evidence="1" id="KW-0812">Transmembrane</keyword>
<dbReference type="SUPFAM" id="SSF103473">
    <property type="entry name" value="MFS general substrate transporter"/>
    <property type="match status" value="1"/>
</dbReference>
<feature type="transmembrane region" description="Helical" evidence="1">
    <location>
        <begin position="172"/>
        <end position="189"/>
    </location>
</feature>
<feature type="transmembrane region" description="Helical" evidence="1">
    <location>
        <begin position="51"/>
        <end position="73"/>
    </location>
</feature>
<dbReference type="EMBL" id="FNPD01000006">
    <property type="protein sequence ID" value="SDX94300.1"/>
    <property type="molecule type" value="Genomic_DNA"/>
</dbReference>
<feature type="transmembrane region" description="Helical" evidence="1">
    <location>
        <begin position="16"/>
        <end position="39"/>
    </location>
</feature>
<evidence type="ECO:0008006" key="4">
    <source>
        <dbReference type="Google" id="ProtNLM"/>
    </source>
</evidence>
<sequence length="190" mass="20748">MRKIPSLRVEVSPRNVYFVALEMFLFCVLFFILTPILALHMKNNALGDVRIAGIALSCSTIGGFASGFALPVTKRVFKKYLVPVMLTAMSAGFLVLSWFPISVAVFAALLLIGFANRSVYPLFFLKATERTTPGESVKATAFLSAMIYLGQFSAPPFQRFVGVLSGRPETGFLYLFVALVTLTVALALFA</sequence>
<dbReference type="Gene3D" id="1.20.1250.20">
    <property type="entry name" value="MFS general substrate transporter like domains"/>
    <property type="match status" value="1"/>
</dbReference>
<keyword evidence="3" id="KW-1185">Reference proteome</keyword>
<dbReference type="Proteomes" id="UP000199266">
    <property type="component" value="Unassembled WGS sequence"/>
</dbReference>
<organism evidence="2 3">
    <name type="scientific">Acetomicrobium thermoterrenum DSM 13490</name>
    <dbReference type="NCBI Taxonomy" id="1120987"/>
    <lineage>
        <taxon>Bacteria</taxon>
        <taxon>Thermotogati</taxon>
        <taxon>Synergistota</taxon>
        <taxon>Synergistia</taxon>
        <taxon>Synergistales</taxon>
        <taxon>Acetomicrobiaceae</taxon>
        <taxon>Acetomicrobium</taxon>
    </lineage>
</organism>